<reference evidence="2 3" key="1">
    <citation type="journal article" date="2021" name="BMC Biol.">
        <title>Horizontally acquired antibacterial genes associated with adaptive radiation of ladybird beetles.</title>
        <authorList>
            <person name="Li H.S."/>
            <person name="Tang X.F."/>
            <person name="Huang Y.H."/>
            <person name="Xu Z.Y."/>
            <person name="Chen M.L."/>
            <person name="Du X.Y."/>
            <person name="Qiu B.Y."/>
            <person name="Chen P.T."/>
            <person name="Zhang W."/>
            <person name="Slipinski A."/>
            <person name="Escalona H.E."/>
            <person name="Waterhouse R.M."/>
            <person name="Zwick A."/>
            <person name="Pang H."/>
        </authorList>
    </citation>
    <scope>NUCLEOTIDE SEQUENCE [LARGE SCALE GENOMIC DNA]</scope>
    <source>
        <strain evidence="2">SYSU2018</strain>
    </source>
</reference>
<protein>
    <submittedName>
        <fullName evidence="2">Uncharacterized protein</fullName>
    </submittedName>
</protein>
<organism evidence="2 3">
    <name type="scientific">Cryptolaemus montrouzieri</name>
    <dbReference type="NCBI Taxonomy" id="559131"/>
    <lineage>
        <taxon>Eukaryota</taxon>
        <taxon>Metazoa</taxon>
        <taxon>Ecdysozoa</taxon>
        <taxon>Arthropoda</taxon>
        <taxon>Hexapoda</taxon>
        <taxon>Insecta</taxon>
        <taxon>Pterygota</taxon>
        <taxon>Neoptera</taxon>
        <taxon>Endopterygota</taxon>
        <taxon>Coleoptera</taxon>
        <taxon>Polyphaga</taxon>
        <taxon>Cucujiformia</taxon>
        <taxon>Coccinelloidea</taxon>
        <taxon>Coccinellidae</taxon>
        <taxon>Scymninae</taxon>
        <taxon>Scymnini</taxon>
        <taxon>Cryptolaemus</taxon>
    </lineage>
</organism>
<evidence type="ECO:0000313" key="3">
    <source>
        <dbReference type="Proteomes" id="UP001516400"/>
    </source>
</evidence>
<feature type="compositionally biased region" description="Basic and acidic residues" evidence="1">
    <location>
        <begin position="8"/>
        <end position="30"/>
    </location>
</feature>
<dbReference type="AlphaFoldDB" id="A0ABD2NHX2"/>
<feature type="region of interest" description="Disordered" evidence="1">
    <location>
        <begin position="1"/>
        <end position="30"/>
    </location>
</feature>
<comment type="caution">
    <text evidence="2">The sequence shown here is derived from an EMBL/GenBank/DDBJ whole genome shotgun (WGS) entry which is preliminary data.</text>
</comment>
<dbReference type="InterPro" id="IPR011011">
    <property type="entry name" value="Znf_FYVE_PHD"/>
</dbReference>
<evidence type="ECO:0000256" key="1">
    <source>
        <dbReference type="SAM" id="MobiDB-lite"/>
    </source>
</evidence>
<sequence length="110" mass="12420">MNRKRRLKETVGRGRKANEERNKRPNENQKKNLLITKKVIKKKKVSKKPSIENSDSKVENTPCLYCNGCYLESNESSAACSVCGKWDHCSCAGIGNNDEDATFTCVFSMK</sequence>
<keyword evidence="3" id="KW-1185">Reference proteome</keyword>
<accession>A0ABD2NHX2</accession>
<name>A0ABD2NHX2_9CUCU</name>
<dbReference type="EMBL" id="JABFTP020000103">
    <property type="protein sequence ID" value="KAL3278155.1"/>
    <property type="molecule type" value="Genomic_DNA"/>
</dbReference>
<dbReference type="Proteomes" id="UP001516400">
    <property type="component" value="Unassembled WGS sequence"/>
</dbReference>
<evidence type="ECO:0000313" key="2">
    <source>
        <dbReference type="EMBL" id="KAL3278155.1"/>
    </source>
</evidence>
<dbReference type="SUPFAM" id="SSF57903">
    <property type="entry name" value="FYVE/PHD zinc finger"/>
    <property type="match status" value="1"/>
</dbReference>
<gene>
    <name evidence="2" type="ORF">HHI36_013498</name>
</gene>
<proteinExistence type="predicted"/>